<dbReference type="Proteomes" id="UP000325783">
    <property type="component" value="Segment"/>
</dbReference>
<evidence type="ECO:0000313" key="1">
    <source>
        <dbReference type="EMBL" id="QFR59816.1"/>
    </source>
</evidence>
<name>A0A5P8PRC6_9CAUD</name>
<protein>
    <submittedName>
        <fullName evidence="1">Uncharacterized protein</fullName>
    </submittedName>
</protein>
<proteinExistence type="predicted"/>
<reference evidence="1 2" key="1">
    <citation type="submission" date="2019-10" db="EMBL/GenBank/DDBJ databases">
        <authorList>
            <person name="Lin L.C."/>
        </authorList>
    </citation>
    <scope>NUCLEOTIDE SEQUENCE [LARGE SCALE GENOMIC DNA]</scope>
</reference>
<sequence>MSFDIGKMKDFPMVEQIVNTLTARTQNKDKSFFKINTCYHLVKLASLMNLRVDAQGFGNLPVNFYGINLAPSGYGKGHSTKIIESQITHRFKKKYLEFTVPYIAERNLRDVADKRAIRKSNDPDDEFDKVCAEYKAKGALVYTFDSGTGPAIKQYREKILLGGIGAINYECDEIGSNLAKNQEISDMYLELYDGKVKQKLIKNTKDNARSEEIDGETPTNMLMYGEPTLLFDGAGNEKLIRNLFTTGYARRCFFGYSNIDLVRREMSVAERMKQMKDKSADITLGKIAVALERLADDVNYNVTVQIPDNVLEIIVRYQMHCEVEEATFKTTDMERRAEARGRFFKTIKLAAAFTWLDSMQTMTVAHVEAAIKLAEESAAAFHAMLTRPPVYARLANYLTEVSNPMTHAELMEELPYYPRTAQQQQEMLKNAIAWGHKNNVIVKRSRTDDIEFIQAEALQETNINALMLSHSMDYTENYIPEDKVPFDKLSVITQHPGRQWCAHHFVDKYRKGANAIQGFNLIAIDIDGTSTIQEAQTVLEEYTYHIYTSKSHMTVCDKNPNGDKHYFRIILPMSHKLKLDEDTFKEFMANVHEYLPFEADTQTGEIARKWESNKGQVFTNEGKLFDILPFIPKTKKNQERAEAFKVIEGTTGIQRWFLAKIIEEGHRNNNLFKFGAMLLDGGFDIIDAQSHVCDLNSRLPEPLDETELQKTVYVSMVRHIQKKG</sequence>
<dbReference type="EMBL" id="MN584918">
    <property type="protein sequence ID" value="QFR59816.1"/>
    <property type="molecule type" value="Genomic_DNA"/>
</dbReference>
<evidence type="ECO:0000313" key="2">
    <source>
        <dbReference type="Proteomes" id="UP000325783"/>
    </source>
</evidence>
<gene>
    <name evidence="1" type="ORF">VOWphi5012_032</name>
</gene>
<keyword evidence="2" id="KW-1185">Reference proteome</keyword>
<accession>A0A5P8PRC6</accession>
<organism evidence="1 2">
    <name type="scientific">Vibrio phage phi50-12</name>
    <dbReference type="NCBI Taxonomy" id="2654972"/>
    <lineage>
        <taxon>Viruses</taxon>
        <taxon>Duplodnaviria</taxon>
        <taxon>Heunggongvirae</taxon>
        <taxon>Uroviricota</taxon>
        <taxon>Caudoviricetes</taxon>
        <taxon>Schitoviridae</taxon>
        <taxon>Penintadodekavirus</taxon>
        <taxon>Penintadodekavirus 5012</taxon>
    </lineage>
</organism>